<feature type="region of interest" description="Disordered" evidence="1">
    <location>
        <begin position="426"/>
        <end position="504"/>
    </location>
</feature>
<feature type="compositionally biased region" description="Low complexity" evidence="1">
    <location>
        <begin position="760"/>
        <end position="784"/>
    </location>
</feature>
<evidence type="ECO:0000313" key="3">
    <source>
        <dbReference type="Proteomes" id="UP000075884"/>
    </source>
</evidence>
<reference evidence="3" key="1">
    <citation type="submission" date="2013-03" db="EMBL/GenBank/DDBJ databases">
        <title>The Genome Sequence of Anopheles dirus WRAIR2.</title>
        <authorList>
            <consortium name="The Broad Institute Genomics Platform"/>
            <person name="Neafsey D.E."/>
            <person name="Walton C."/>
            <person name="Walker B."/>
            <person name="Young S.K."/>
            <person name="Zeng Q."/>
            <person name="Gargeya S."/>
            <person name="Fitzgerald M."/>
            <person name="Haas B."/>
            <person name="Abouelleil A."/>
            <person name="Allen A.W."/>
            <person name="Alvarado L."/>
            <person name="Arachchi H.M."/>
            <person name="Berlin A.M."/>
            <person name="Chapman S.B."/>
            <person name="Gainer-Dewar J."/>
            <person name="Goldberg J."/>
            <person name="Griggs A."/>
            <person name="Gujja S."/>
            <person name="Hansen M."/>
            <person name="Howarth C."/>
            <person name="Imamovic A."/>
            <person name="Ireland A."/>
            <person name="Larimer J."/>
            <person name="McCowan C."/>
            <person name="Murphy C."/>
            <person name="Pearson M."/>
            <person name="Poon T.W."/>
            <person name="Priest M."/>
            <person name="Roberts A."/>
            <person name="Saif S."/>
            <person name="Shea T."/>
            <person name="Sisk P."/>
            <person name="Sykes S."/>
            <person name="Wortman J."/>
            <person name="Nusbaum C."/>
            <person name="Birren B."/>
        </authorList>
    </citation>
    <scope>NUCLEOTIDE SEQUENCE [LARGE SCALE GENOMIC DNA]</scope>
    <source>
        <strain evidence="3">WRAIR2</strain>
    </source>
</reference>
<feature type="compositionally biased region" description="Basic and acidic residues" evidence="1">
    <location>
        <begin position="231"/>
        <end position="243"/>
    </location>
</feature>
<evidence type="ECO:0000256" key="1">
    <source>
        <dbReference type="SAM" id="MobiDB-lite"/>
    </source>
</evidence>
<feature type="compositionally biased region" description="Low complexity" evidence="1">
    <location>
        <begin position="294"/>
        <end position="306"/>
    </location>
</feature>
<feature type="compositionally biased region" description="Basic residues" evidence="1">
    <location>
        <begin position="465"/>
        <end position="475"/>
    </location>
</feature>
<evidence type="ECO:0000313" key="2">
    <source>
        <dbReference type="EnsemblMetazoa" id="ADIR005409-PA"/>
    </source>
</evidence>
<feature type="compositionally biased region" description="Low complexity" evidence="1">
    <location>
        <begin position="596"/>
        <end position="630"/>
    </location>
</feature>
<feature type="compositionally biased region" description="Gly residues" evidence="1">
    <location>
        <begin position="631"/>
        <end position="640"/>
    </location>
</feature>
<name>A0A182NCP5_9DIPT</name>
<feature type="region of interest" description="Disordered" evidence="1">
    <location>
        <begin position="160"/>
        <end position="306"/>
    </location>
</feature>
<sequence>MEKGNTILRVRYGGGPAASDGRENTFVITRALSCLLDSVRCHLIACLERRLNGKFILELARAREGEKTSWISVPRKTFWPPTVSSTSANFHKHESSTSLSFSDDNSSIQSSPWQRDHCWKQANPRQNISKELSLYYFRPPNVRARRHMPVSRTWLRRKRRRPYEPSLPSEVKKEDPLDGETSGGAVKKEHEAEATASPTGNGQPLEPNPAERNGEGSTPMDTSDDQQQVPPRDESKEATETKNRNGTKHNGPTEANGHHCPLTNGSHHRASRWKRPDGKNLSSIIQALTEQQQAKSSLASSLGAAAVTASFRTTSERGTNGGTASFRSSVFASSAATQHVSPRKRILRELEKVSLDDAGGGNGSGTTSTKRSRPKSGSAGVGSTPVIHLTNGVPVANSLSPASSHLPPAPPVVSRPFSSYSITSLLGHSSSGSSSGSSDPSSSSDAAAQHRKSDASIASVTSTASHHHPPHHYHQHPLSPHQQSQYQGTLPPVAPKSPTMMDPHHHAHYQARYGGYGAKKRSPSYGGGGGGGSAASPGATSGGSGSADPYGNTIRSPDLSPSPEHHQHHPHHAHHHHSAAHHAHSGGGFSRYRQHPYGGSPSSYSSAPSSARFSPSPSTNDSATTPPYSGSVGGGGGGGASTTPVGGARSAMSYRAAYHLGGNGSQGHSPPASNGSPQHYSRASPLNFGRGSGVHQSSPPPSAAHQHHHHHRASPGGGSTAASHVTTPTSAMASLTTSGSPTTTIRTVPKKTAALRQPFSGGHSPSSSSSPSRERSNSNASSSSVKKESHPEGTDSVDGIGGPPLLLSHYGTPSALPPSTTPATSGGVIRPSTVIASPTAHHPVANPFYSLYPTQLGPSSSAPSMNAAAVAAAAAAAAAASSVSFHPASLTYYQQMYTAATMAAYRTPLWMHYPGLPPAVGGGPPHIPVQPPPPHPHHAPPLPLPPSSSSVSDRRMAISSPPPPGPSSSLSIAEAAESQRLQQHSSASAAALNYSVTALTSSSRATVNGGSAFTSPGWPSAAGAGGGGYQHPEHAAGSAVGATGTASAAVKDEPSNGECLQGLQESCKTRVNFTNV</sequence>
<feature type="compositionally biased region" description="Polar residues" evidence="1">
    <location>
        <begin position="720"/>
        <end position="733"/>
    </location>
</feature>
<dbReference type="AlphaFoldDB" id="A0A182NCP5"/>
<dbReference type="VEuPathDB" id="VectorBase:ADIR005409"/>
<dbReference type="STRING" id="7168.A0A182NCP5"/>
<accession>A0A182NCP5</accession>
<feature type="compositionally biased region" description="Polar residues" evidence="1">
    <location>
        <begin position="666"/>
        <end position="681"/>
    </location>
</feature>
<feature type="region of interest" description="Disordered" evidence="1">
    <location>
        <begin position="659"/>
        <end position="830"/>
    </location>
</feature>
<dbReference type="EnsemblMetazoa" id="ADIR005409-RA">
    <property type="protein sequence ID" value="ADIR005409-PA"/>
    <property type="gene ID" value="ADIR005409"/>
</dbReference>
<organism evidence="2 3">
    <name type="scientific">Anopheles dirus</name>
    <dbReference type="NCBI Taxonomy" id="7168"/>
    <lineage>
        <taxon>Eukaryota</taxon>
        <taxon>Metazoa</taxon>
        <taxon>Ecdysozoa</taxon>
        <taxon>Arthropoda</taxon>
        <taxon>Hexapoda</taxon>
        <taxon>Insecta</taxon>
        <taxon>Pterygota</taxon>
        <taxon>Neoptera</taxon>
        <taxon>Endopterygota</taxon>
        <taxon>Diptera</taxon>
        <taxon>Nematocera</taxon>
        <taxon>Culicoidea</taxon>
        <taxon>Culicidae</taxon>
        <taxon>Anophelinae</taxon>
        <taxon>Anopheles</taxon>
    </lineage>
</organism>
<feature type="compositionally biased region" description="Low complexity" evidence="1">
    <location>
        <begin position="734"/>
        <end position="747"/>
    </location>
</feature>
<feature type="region of interest" description="Disordered" evidence="1">
    <location>
        <begin position="331"/>
        <end position="386"/>
    </location>
</feature>
<keyword evidence="3" id="KW-1185">Reference proteome</keyword>
<feature type="region of interest" description="Disordered" evidence="1">
    <location>
        <begin position="520"/>
        <end position="647"/>
    </location>
</feature>
<feature type="compositionally biased region" description="Basic residues" evidence="1">
    <location>
        <begin position="566"/>
        <end position="584"/>
    </location>
</feature>
<reference evidence="2" key="2">
    <citation type="submission" date="2020-05" db="UniProtKB">
        <authorList>
            <consortium name="EnsemblMetazoa"/>
        </authorList>
    </citation>
    <scope>IDENTIFICATION</scope>
    <source>
        <strain evidence="2">WRAIR2</strain>
    </source>
</reference>
<feature type="compositionally biased region" description="Polar residues" evidence="1">
    <location>
        <begin position="215"/>
        <end position="229"/>
    </location>
</feature>
<protein>
    <submittedName>
        <fullName evidence="2">Uncharacterized protein</fullName>
    </submittedName>
</protein>
<feature type="compositionally biased region" description="Polar residues" evidence="1">
    <location>
        <begin position="280"/>
        <end position="293"/>
    </location>
</feature>
<proteinExistence type="predicted"/>
<feature type="compositionally biased region" description="Low complexity" evidence="1">
    <location>
        <begin position="426"/>
        <end position="444"/>
    </location>
</feature>
<dbReference type="Proteomes" id="UP000075884">
    <property type="component" value="Unassembled WGS sequence"/>
</dbReference>
<feature type="compositionally biased region" description="Pro residues" evidence="1">
    <location>
        <begin position="925"/>
        <end position="946"/>
    </location>
</feature>
<feature type="compositionally biased region" description="Low complexity" evidence="1">
    <location>
        <begin position="476"/>
        <end position="487"/>
    </location>
</feature>
<feature type="region of interest" description="Disordered" evidence="1">
    <location>
        <begin position="922"/>
        <end position="971"/>
    </location>
</feature>